<dbReference type="SUPFAM" id="SSF49417">
    <property type="entry name" value="p53-like transcription factors"/>
    <property type="match status" value="1"/>
</dbReference>
<dbReference type="Proteomes" id="UP000230233">
    <property type="component" value="Chromosome III"/>
</dbReference>
<keyword evidence="2 5" id="KW-0238">DNA-binding</keyword>
<comment type="caution">
    <text evidence="8">The sequence shown here is derived from an EMBL/GenBank/DDBJ whole genome shotgun (WGS) entry which is preliminary data.</text>
</comment>
<dbReference type="GO" id="GO:0000981">
    <property type="term" value="F:DNA-binding transcription factor activity, RNA polymerase II-specific"/>
    <property type="evidence" value="ECO:0007669"/>
    <property type="project" value="TreeGrafter"/>
</dbReference>
<evidence type="ECO:0000256" key="2">
    <source>
        <dbReference type="ARBA" id="ARBA00023125"/>
    </source>
</evidence>
<organism evidence="8 9">
    <name type="scientific">Caenorhabditis nigoni</name>
    <dbReference type="NCBI Taxonomy" id="1611254"/>
    <lineage>
        <taxon>Eukaryota</taxon>
        <taxon>Metazoa</taxon>
        <taxon>Ecdysozoa</taxon>
        <taxon>Nematoda</taxon>
        <taxon>Chromadorea</taxon>
        <taxon>Rhabditida</taxon>
        <taxon>Rhabditina</taxon>
        <taxon>Rhabditomorpha</taxon>
        <taxon>Rhabditoidea</taxon>
        <taxon>Rhabditidae</taxon>
        <taxon>Peloderinae</taxon>
        <taxon>Caenorhabditis</taxon>
    </lineage>
</organism>
<dbReference type="CDD" id="cd00182">
    <property type="entry name" value="T-box"/>
    <property type="match status" value="1"/>
</dbReference>
<feature type="region of interest" description="Disordered" evidence="6">
    <location>
        <begin position="171"/>
        <end position="209"/>
    </location>
</feature>
<protein>
    <recommendedName>
        <fullName evidence="7">T-box domain-containing protein</fullName>
    </recommendedName>
</protein>
<keyword evidence="1" id="KW-0805">Transcription regulation</keyword>
<comment type="caution">
    <text evidence="5">Lacks conserved residue(s) required for the propagation of feature annotation.</text>
</comment>
<dbReference type="InterPro" id="IPR001699">
    <property type="entry name" value="TF_T-box"/>
</dbReference>
<dbReference type="PANTHER" id="PTHR11267:SF59">
    <property type="entry name" value="T-BOX PROTEIN 11-RELATED"/>
    <property type="match status" value="1"/>
</dbReference>
<dbReference type="Gene3D" id="2.60.40.820">
    <property type="entry name" value="Transcription factor, T-box"/>
    <property type="match status" value="1"/>
</dbReference>
<dbReference type="InterPro" id="IPR008967">
    <property type="entry name" value="p53-like_TF_DNA-bd_sf"/>
</dbReference>
<dbReference type="PROSITE" id="PS50252">
    <property type="entry name" value="TBOX_3"/>
    <property type="match status" value="1"/>
</dbReference>
<keyword evidence="3" id="KW-0804">Transcription</keyword>
<dbReference type="Pfam" id="PF00907">
    <property type="entry name" value="T-box"/>
    <property type="match status" value="1"/>
</dbReference>
<evidence type="ECO:0000256" key="3">
    <source>
        <dbReference type="ARBA" id="ARBA00023163"/>
    </source>
</evidence>
<proteinExistence type="predicted"/>
<feature type="domain" description="T-box" evidence="7">
    <location>
        <begin position="1"/>
        <end position="162"/>
    </location>
</feature>
<dbReference type="SMART" id="SM00425">
    <property type="entry name" value="TBOX"/>
    <property type="match status" value="1"/>
</dbReference>
<dbReference type="InterPro" id="IPR046360">
    <property type="entry name" value="T-box_DNA-bd"/>
</dbReference>
<feature type="compositionally biased region" description="Polar residues" evidence="6">
    <location>
        <begin position="181"/>
        <end position="192"/>
    </location>
</feature>
<dbReference type="GO" id="GO:0001708">
    <property type="term" value="P:cell fate specification"/>
    <property type="evidence" value="ECO:0007669"/>
    <property type="project" value="TreeGrafter"/>
</dbReference>
<dbReference type="GO" id="GO:0000978">
    <property type="term" value="F:RNA polymerase II cis-regulatory region sequence-specific DNA binding"/>
    <property type="evidence" value="ECO:0007669"/>
    <property type="project" value="InterPro"/>
</dbReference>
<sequence length="327" mass="36458">MMVSVPGRHVFPLLEYHLTGMNPDKKYTASIHFERVDDKKMRLSTNTRGVYREQISKEKKEAPRKVQHKAGARLGSKWMASRINFDFVKITSRKDREDKDRSIIYLPSQHRFLPVLTITEVGKSSCEIRLPHTQFLTSTVYQIRKVCDIKTNSNKRAKAVRDRRDWIDRELEKSRKKAPAQDTSVSEASDSVASNSIPNSIPNSPAIDHAIPSADLSTQVPTPPVVMNTLSIPSAGVTQTPPSSAIPAAYPVPPADPLNGYSAIEWMNSFLMKNQNLLTSMGFQFPTIPFVPSPTNPPPTSAMSQPTPTEVPVKTQVADKVIKQEVV</sequence>
<evidence type="ECO:0000256" key="5">
    <source>
        <dbReference type="PROSITE-ProRule" id="PRU00201"/>
    </source>
</evidence>
<reference evidence="9" key="1">
    <citation type="submission" date="2017-10" db="EMBL/GenBank/DDBJ databases">
        <title>Rapid genome shrinkage in a self-fertile nematode reveals novel sperm competition proteins.</title>
        <authorList>
            <person name="Yin D."/>
            <person name="Schwarz E.M."/>
            <person name="Thomas C.G."/>
            <person name="Felde R.L."/>
            <person name="Korf I.F."/>
            <person name="Cutter A.D."/>
            <person name="Schartner C.M."/>
            <person name="Ralston E.J."/>
            <person name="Meyer B.J."/>
            <person name="Haag E.S."/>
        </authorList>
    </citation>
    <scope>NUCLEOTIDE SEQUENCE [LARGE SCALE GENOMIC DNA]</scope>
    <source>
        <strain evidence="9">JU1422</strain>
    </source>
</reference>
<keyword evidence="9" id="KW-1185">Reference proteome</keyword>
<dbReference type="AlphaFoldDB" id="A0A2G5USY2"/>
<dbReference type="GO" id="GO:0045893">
    <property type="term" value="P:positive regulation of DNA-templated transcription"/>
    <property type="evidence" value="ECO:0007669"/>
    <property type="project" value="InterPro"/>
</dbReference>
<evidence type="ECO:0000256" key="4">
    <source>
        <dbReference type="ARBA" id="ARBA00023242"/>
    </source>
</evidence>
<dbReference type="PRINTS" id="PR00937">
    <property type="entry name" value="TBOX"/>
</dbReference>
<feature type="compositionally biased region" description="Low complexity" evidence="6">
    <location>
        <begin position="193"/>
        <end position="207"/>
    </location>
</feature>
<evidence type="ECO:0000313" key="8">
    <source>
        <dbReference type="EMBL" id="PIC42481.1"/>
    </source>
</evidence>
<gene>
    <name evidence="8" type="primary">Cnig_chr_III.g9544</name>
    <name evidence="8" type="ORF">B9Z55_009544</name>
</gene>
<dbReference type="InterPro" id="IPR036960">
    <property type="entry name" value="T-box_sf"/>
</dbReference>
<comment type="subcellular location">
    <subcellularLocation>
        <location evidence="5">Nucleus</location>
    </subcellularLocation>
</comment>
<keyword evidence="4 5" id="KW-0539">Nucleus</keyword>
<evidence type="ECO:0000256" key="1">
    <source>
        <dbReference type="ARBA" id="ARBA00023015"/>
    </source>
</evidence>
<dbReference type="GO" id="GO:0005634">
    <property type="term" value="C:nucleus"/>
    <property type="evidence" value="ECO:0007669"/>
    <property type="project" value="UniProtKB-SubCell"/>
</dbReference>
<dbReference type="PANTHER" id="PTHR11267">
    <property type="entry name" value="T-BOX PROTEIN-RELATED"/>
    <property type="match status" value="1"/>
</dbReference>
<evidence type="ECO:0000259" key="7">
    <source>
        <dbReference type="PROSITE" id="PS50252"/>
    </source>
</evidence>
<name>A0A2G5USY2_9PELO</name>
<dbReference type="GO" id="GO:0000785">
    <property type="term" value="C:chromatin"/>
    <property type="evidence" value="ECO:0007669"/>
    <property type="project" value="TreeGrafter"/>
</dbReference>
<dbReference type="EMBL" id="PDUG01000003">
    <property type="protein sequence ID" value="PIC42481.1"/>
    <property type="molecule type" value="Genomic_DNA"/>
</dbReference>
<evidence type="ECO:0000313" key="9">
    <source>
        <dbReference type="Proteomes" id="UP000230233"/>
    </source>
</evidence>
<dbReference type="OrthoDB" id="5869419at2759"/>
<evidence type="ECO:0000256" key="6">
    <source>
        <dbReference type="SAM" id="MobiDB-lite"/>
    </source>
</evidence>
<accession>A0A2G5USY2</accession>